<comment type="similarity">
    <text evidence="1">Belongs to the universal stress protein A family.</text>
</comment>
<dbReference type="InterPro" id="IPR006016">
    <property type="entry name" value="UspA"/>
</dbReference>
<dbReference type="InterPro" id="IPR014729">
    <property type="entry name" value="Rossmann-like_a/b/a_fold"/>
</dbReference>
<evidence type="ECO:0000256" key="1">
    <source>
        <dbReference type="ARBA" id="ARBA00008791"/>
    </source>
</evidence>
<dbReference type="PANTHER" id="PTHR46268">
    <property type="entry name" value="STRESS RESPONSE PROTEIN NHAX"/>
    <property type="match status" value="1"/>
</dbReference>
<gene>
    <name evidence="3" type="ORF">SAMN05421730_10027</name>
</gene>
<organism evidence="3 4">
    <name type="scientific">Anaerobium acetethylicum</name>
    <dbReference type="NCBI Taxonomy" id="1619234"/>
    <lineage>
        <taxon>Bacteria</taxon>
        <taxon>Bacillati</taxon>
        <taxon>Bacillota</taxon>
        <taxon>Clostridia</taxon>
        <taxon>Lachnospirales</taxon>
        <taxon>Lachnospiraceae</taxon>
        <taxon>Anaerobium</taxon>
    </lineage>
</organism>
<dbReference type="RefSeq" id="WP_091229969.1">
    <property type="nucleotide sequence ID" value="NZ_FMKA01000002.1"/>
</dbReference>
<evidence type="ECO:0000313" key="4">
    <source>
        <dbReference type="Proteomes" id="UP000199315"/>
    </source>
</evidence>
<dbReference type="EMBL" id="FMKA01000002">
    <property type="protein sequence ID" value="SCP95550.1"/>
    <property type="molecule type" value="Genomic_DNA"/>
</dbReference>
<evidence type="ECO:0000313" key="3">
    <source>
        <dbReference type="EMBL" id="SCP95550.1"/>
    </source>
</evidence>
<dbReference type="PANTHER" id="PTHR46268:SF6">
    <property type="entry name" value="UNIVERSAL STRESS PROTEIN UP12"/>
    <property type="match status" value="1"/>
</dbReference>
<sequence length="161" mass="18097">MKILVPIDGSAASVDAVKKALEIARKYDFQIKLISVVDIDKILSYRRNASMWRSVDGSILDTRTLLEMEEIPKKLMAEANSLLDEITDELDFFGVDLEKEVLTGEPYEVILETAKKENFDLIVMGNRGFSKIKRFFVGSVTQKVIAEATCPVLVVHSDVKE</sequence>
<feature type="domain" description="UspA" evidence="2">
    <location>
        <begin position="2"/>
        <end position="156"/>
    </location>
</feature>
<dbReference type="InterPro" id="IPR006015">
    <property type="entry name" value="Universal_stress_UspA"/>
</dbReference>
<protein>
    <submittedName>
        <fullName evidence="3">Nucleotide-binding universal stress protein, UspA family</fullName>
    </submittedName>
</protein>
<dbReference type="PRINTS" id="PR01438">
    <property type="entry name" value="UNVRSLSTRESS"/>
</dbReference>
<dbReference type="AlphaFoldDB" id="A0A1D3TPY4"/>
<dbReference type="OrthoDB" id="9794782at2"/>
<dbReference type="CDD" id="cd00293">
    <property type="entry name" value="USP-like"/>
    <property type="match status" value="1"/>
</dbReference>
<keyword evidence="4" id="KW-1185">Reference proteome</keyword>
<dbReference type="SUPFAM" id="SSF52402">
    <property type="entry name" value="Adenine nucleotide alpha hydrolases-like"/>
    <property type="match status" value="1"/>
</dbReference>
<dbReference type="Gene3D" id="3.40.50.620">
    <property type="entry name" value="HUPs"/>
    <property type="match status" value="1"/>
</dbReference>
<evidence type="ECO:0000259" key="2">
    <source>
        <dbReference type="Pfam" id="PF00582"/>
    </source>
</evidence>
<name>A0A1D3TPY4_9FIRM</name>
<proteinExistence type="inferred from homology"/>
<dbReference type="STRING" id="1619234.SAMN05421730_10027"/>
<reference evidence="3 4" key="1">
    <citation type="submission" date="2016-09" db="EMBL/GenBank/DDBJ databases">
        <authorList>
            <person name="Capua I."/>
            <person name="De Benedictis P."/>
            <person name="Joannis T."/>
            <person name="Lombin L.H."/>
            <person name="Cattoli G."/>
        </authorList>
    </citation>
    <scope>NUCLEOTIDE SEQUENCE [LARGE SCALE GENOMIC DNA]</scope>
    <source>
        <strain evidence="3 4">GluBS11</strain>
    </source>
</reference>
<accession>A0A1D3TPY4</accession>
<dbReference type="Proteomes" id="UP000199315">
    <property type="component" value="Unassembled WGS sequence"/>
</dbReference>
<dbReference type="Pfam" id="PF00582">
    <property type="entry name" value="Usp"/>
    <property type="match status" value="1"/>
</dbReference>